<sequence>MTAASSATAPAVACVALAVLLLPPPRARRRMIHLFAHACEVRKVEPRWMIRAVALVVGPLLLLAGPGPALAALLVASTAWVRHRRARRARLRTAATAQLLEGLEAVIGELRIGAHPSAAAAAAAAETEGEASRAFAVSAARSRLGGSGAEGLRCPDSVVARELSGVAGAWRVAERHGLALAELLTAARLDLLGRKRFRDRTAAALAGARATALVLALLPVLGIGLGQLMGAAPLHVLFVSPAGTALLPLGSALTCAGLLWSDAIADKALR</sequence>
<dbReference type="PANTHER" id="PTHR35007">
    <property type="entry name" value="INTEGRAL MEMBRANE PROTEIN-RELATED"/>
    <property type="match status" value="1"/>
</dbReference>
<evidence type="ECO:0000313" key="2">
    <source>
        <dbReference type="EMBL" id="QVI22891.1"/>
    </source>
</evidence>
<proteinExistence type="predicted"/>
<feature type="transmembrane region" description="Helical" evidence="1">
    <location>
        <begin position="53"/>
        <end position="81"/>
    </location>
</feature>
<keyword evidence="1" id="KW-0472">Membrane</keyword>
<reference evidence="2 3" key="1">
    <citation type="submission" date="2021-04" db="EMBL/GenBank/DDBJ databases">
        <title>Nocardia tengchongensis.</title>
        <authorList>
            <person name="Zhuang k."/>
            <person name="Ran Y."/>
            <person name="Li W."/>
        </authorList>
    </citation>
    <scope>NUCLEOTIDE SEQUENCE [LARGE SCALE GENOMIC DNA]</scope>
    <source>
        <strain evidence="2 3">CFH S0057</strain>
    </source>
</reference>
<dbReference type="Proteomes" id="UP000683310">
    <property type="component" value="Chromosome"/>
</dbReference>
<dbReference type="EMBL" id="CP074371">
    <property type="protein sequence ID" value="QVI22891.1"/>
    <property type="molecule type" value="Genomic_DNA"/>
</dbReference>
<protein>
    <recommendedName>
        <fullName evidence="4">Type II secretion system protein GspF domain-containing protein</fullName>
    </recommendedName>
</protein>
<dbReference type="PANTHER" id="PTHR35007:SF4">
    <property type="entry name" value="CONSERVED TRANSMEMBRANE PROTEIN-RELATED"/>
    <property type="match status" value="1"/>
</dbReference>
<name>A0ABX8CU72_9NOCA</name>
<organism evidence="2 3">
    <name type="scientific">Nocardia tengchongensis</name>
    <dbReference type="NCBI Taxonomy" id="2055889"/>
    <lineage>
        <taxon>Bacteria</taxon>
        <taxon>Bacillati</taxon>
        <taxon>Actinomycetota</taxon>
        <taxon>Actinomycetes</taxon>
        <taxon>Mycobacteriales</taxon>
        <taxon>Nocardiaceae</taxon>
        <taxon>Nocardia</taxon>
    </lineage>
</organism>
<feature type="transmembrane region" description="Helical" evidence="1">
    <location>
        <begin position="237"/>
        <end position="260"/>
    </location>
</feature>
<evidence type="ECO:0000313" key="3">
    <source>
        <dbReference type="Proteomes" id="UP000683310"/>
    </source>
</evidence>
<keyword evidence="1" id="KW-1133">Transmembrane helix</keyword>
<keyword evidence="1" id="KW-0812">Transmembrane</keyword>
<feature type="transmembrane region" description="Helical" evidence="1">
    <location>
        <begin position="202"/>
        <end position="225"/>
    </location>
</feature>
<gene>
    <name evidence="2" type="ORF">KHQ06_07970</name>
</gene>
<evidence type="ECO:0000256" key="1">
    <source>
        <dbReference type="SAM" id="Phobius"/>
    </source>
</evidence>
<evidence type="ECO:0008006" key="4">
    <source>
        <dbReference type="Google" id="ProtNLM"/>
    </source>
</evidence>
<keyword evidence="3" id="KW-1185">Reference proteome</keyword>
<accession>A0ABX8CU72</accession>